<proteinExistence type="predicted"/>
<organism evidence="1">
    <name type="scientific">uncultured Thiotrichaceae bacterium</name>
    <dbReference type="NCBI Taxonomy" id="298394"/>
    <lineage>
        <taxon>Bacteria</taxon>
        <taxon>Pseudomonadati</taxon>
        <taxon>Pseudomonadota</taxon>
        <taxon>Gammaproteobacteria</taxon>
        <taxon>Thiotrichales</taxon>
        <taxon>Thiotrichaceae</taxon>
        <taxon>environmental samples</taxon>
    </lineage>
</organism>
<sequence>MTTPFIGPDGETRCEWCGGAPEFLDYHDFYKSHANLRTRNSSFTPTSSADGKHSHLRLQALPSPVYALNTKHSCKVW</sequence>
<reference evidence="1" key="1">
    <citation type="submission" date="2020-01" db="EMBL/GenBank/DDBJ databases">
        <authorList>
            <person name="Meier V. D."/>
            <person name="Meier V D."/>
        </authorList>
    </citation>
    <scope>NUCLEOTIDE SEQUENCE</scope>
    <source>
        <strain evidence="1">HLG_WM_MAG_07</strain>
    </source>
</reference>
<dbReference type="AlphaFoldDB" id="A0A6S6SJY7"/>
<gene>
    <name evidence="1" type="ORF">HELGO_WM12580</name>
</gene>
<protein>
    <submittedName>
        <fullName evidence="1">Uncharacterized protein</fullName>
    </submittedName>
</protein>
<accession>A0A6S6SJY7</accession>
<name>A0A6S6SJY7_9GAMM</name>
<evidence type="ECO:0000313" key="1">
    <source>
        <dbReference type="EMBL" id="CAA6807649.1"/>
    </source>
</evidence>
<dbReference type="EMBL" id="CACVAY010000034">
    <property type="protein sequence ID" value="CAA6807649.1"/>
    <property type="molecule type" value="Genomic_DNA"/>
</dbReference>